<name>A0ABT2UTP4_9BACL</name>
<dbReference type="RefSeq" id="WP_262687890.1">
    <property type="nucleotide sequence ID" value="NZ_JAOQIO010000113.1"/>
</dbReference>
<dbReference type="PANTHER" id="PTHR19353:SF73">
    <property type="entry name" value="FATTY ACID DESATURASE"/>
    <property type="match status" value="1"/>
</dbReference>
<dbReference type="Pfam" id="PF00487">
    <property type="entry name" value="FA_desaturase"/>
    <property type="match status" value="1"/>
</dbReference>
<proteinExistence type="predicted"/>
<reference evidence="3 4" key="1">
    <citation type="submission" date="2022-09" db="EMBL/GenBank/DDBJ databases">
        <authorList>
            <person name="Han X.L."/>
            <person name="Wang Q."/>
            <person name="Lu T."/>
        </authorList>
    </citation>
    <scope>NUCLEOTIDE SEQUENCE [LARGE SCALE GENOMIC DNA]</scope>
    <source>
        <strain evidence="3 4">WQ 127069</strain>
    </source>
</reference>
<dbReference type="InterPro" id="IPR012171">
    <property type="entry name" value="Fatty_acid_desaturase"/>
</dbReference>
<dbReference type="PANTHER" id="PTHR19353">
    <property type="entry name" value="FATTY ACID DESATURASE 2"/>
    <property type="match status" value="1"/>
</dbReference>
<gene>
    <name evidence="3" type="ORF">OB236_33535</name>
</gene>
<evidence type="ECO:0000313" key="3">
    <source>
        <dbReference type="EMBL" id="MCU6797064.1"/>
    </source>
</evidence>
<accession>A0ABT2UTP4</accession>
<evidence type="ECO:0000256" key="1">
    <source>
        <dbReference type="SAM" id="Phobius"/>
    </source>
</evidence>
<sequence length="340" mass="40031">MLHKEQGSWRKDIAPYERSHLKHSVWQLLNTVIPFFILWYLAYLSLSVSYFLTLPITIVAGGFLVRIFIIFHDCCHKSFFKNKLANEIVGTITGILTSVPFRQWRHTHSVHHATSGNLDKRGTGDIWTMTVDEYLAASLLKRIIYRIYRNPFVILGIGPTYIFLIDYRFNRRNINMKERINTYITNIGIFGSAALLCWTLGWEAFLLIQVPIFLVSGTAGIWMFYVQHQFEETYFENNDKWDYVKAAMQGSSFYNLPKVLHWITGNIGFHHIHHLSPRVPNYYLEKVHNVNPVLRDVETITLRTSLQLLRFRIWDERDKKFITFKDIKHLAISRKVAEEM</sequence>
<dbReference type="Proteomes" id="UP001652445">
    <property type="component" value="Unassembled WGS sequence"/>
</dbReference>
<protein>
    <submittedName>
        <fullName evidence="3">Fatty acid desaturase</fullName>
    </submittedName>
</protein>
<keyword evidence="1" id="KW-0812">Transmembrane</keyword>
<keyword evidence="1" id="KW-0472">Membrane</keyword>
<dbReference type="InterPro" id="IPR005804">
    <property type="entry name" value="FA_desaturase_dom"/>
</dbReference>
<dbReference type="EMBL" id="JAOQIO010000113">
    <property type="protein sequence ID" value="MCU6797064.1"/>
    <property type="molecule type" value="Genomic_DNA"/>
</dbReference>
<evidence type="ECO:0000313" key="4">
    <source>
        <dbReference type="Proteomes" id="UP001652445"/>
    </source>
</evidence>
<keyword evidence="1" id="KW-1133">Transmembrane helix</keyword>
<comment type="caution">
    <text evidence="3">The sequence shown here is derived from an EMBL/GenBank/DDBJ whole genome shotgun (WGS) entry which is preliminary data.</text>
</comment>
<feature type="transmembrane region" description="Helical" evidence="1">
    <location>
        <begin position="48"/>
        <end position="71"/>
    </location>
</feature>
<feature type="transmembrane region" description="Helical" evidence="1">
    <location>
        <begin position="21"/>
        <end position="42"/>
    </location>
</feature>
<feature type="domain" description="Fatty acid desaturase" evidence="2">
    <location>
        <begin position="52"/>
        <end position="290"/>
    </location>
</feature>
<evidence type="ECO:0000259" key="2">
    <source>
        <dbReference type="Pfam" id="PF00487"/>
    </source>
</evidence>
<organism evidence="3 4">
    <name type="scientific">Paenibacillus baimaensis</name>
    <dbReference type="NCBI Taxonomy" id="2982185"/>
    <lineage>
        <taxon>Bacteria</taxon>
        <taxon>Bacillati</taxon>
        <taxon>Bacillota</taxon>
        <taxon>Bacilli</taxon>
        <taxon>Bacillales</taxon>
        <taxon>Paenibacillaceae</taxon>
        <taxon>Paenibacillus</taxon>
    </lineage>
</organism>
<keyword evidence="4" id="KW-1185">Reference proteome</keyword>
<feature type="transmembrane region" description="Helical" evidence="1">
    <location>
        <begin position="180"/>
        <end position="201"/>
    </location>
</feature>
<feature type="transmembrane region" description="Helical" evidence="1">
    <location>
        <begin position="207"/>
        <end position="226"/>
    </location>
</feature>
<dbReference type="CDD" id="cd03507">
    <property type="entry name" value="Delta12-FADS-like"/>
    <property type="match status" value="1"/>
</dbReference>